<reference evidence="1" key="1">
    <citation type="journal article" date="2020" name="Stud. Mycol.">
        <title>101 Dothideomycetes genomes: a test case for predicting lifestyles and emergence of pathogens.</title>
        <authorList>
            <person name="Haridas S."/>
            <person name="Albert R."/>
            <person name="Binder M."/>
            <person name="Bloem J."/>
            <person name="Labutti K."/>
            <person name="Salamov A."/>
            <person name="Andreopoulos B."/>
            <person name="Baker S."/>
            <person name="Barry K."/>
            <person name="Bills G."/>
            <person name="Bluhm B."/>
            <person name="Cannon C."/>
            <person name="Castanera R."/>
            <person name="Culley D."/>
            <person name="Daum C."/>
            <person name="Ezra D."/>
            <person name="Gonzalez J."/>
            <person name="Henrissat B."/>
            <person name="Kuo A."/>
            <person name="Liang C."/>
            <person name="Lipzen A."/>
            <person name="Lutzoni F."/>
            <person name="Magnuson J."/>
            <person name="Mondo S."/>
            <person name="Nolan M."/>
            <person name="Ohm R."/>
            <person name="Pangilinan J."/>
            <person name="Park H.-J."/>
            <person name="Ramirez L."/>
            <person name="Alfaro M."/>
            <person name="Sun H."/>
            <person name="Tritt A."/>
            <person name="Yoshinaga Y."/>
            <person name="Zwiers L.-H."/>
            <person name="Turgeon B."/>
            <person name="Goodwin S."/>
            <person name="Spatafora J."/>
            <person name="Crous P."/>
            <person name="Grigoriev I."/>
        </authorList>
    </citation>
    <scope>NUCLEOTIDE SEQUENCE</scope>
    <source>
        <strain evidence="1">CBS 107.79</strain>
    </source>
</reference>
<gene>
    <name evidence="1" type="ORF">BU23DRAFT_561891</name>
</gene>
<sequence length="118" mass="12733">MSKAIGAFVQKAKALSGSASKFTPGVADGNRILPSKSKDAEFQCRIDAGRYDPATQKLNVVLQINSQAKSPALRDWARKRSTHDKLATEAFDTAAKDKTAELDRVLESLEAQAKSKLG</sequence>
<keyword evidence="2" id="KW-1185">Reference proteome</keyword>
<accession>A0A6A5UNK4</accession>
<protein>
    <submittedName>
        <fullName evidence="1">Uncharacterized protein</fullName>
    </submittedName>
</protein>
<evidence type="ECO:0000313" key="1">
    <source>
        <dbReference type="EMBL" id="KAF1964496.1"/>
    </source>
</evidence>
<proteinExistence type="predicted"/>
<dbReference type="OrthoDB" id="4387771at2759"/>
<dbReference type="Proteomes" id="UP000800036">
    <property type="component" value="Unassembled WGS sequence"/>
</dbReference>
<dbReference type="EMBL" id="ML976786">
    <property type="protein sequence ID" value="KAF1964496.1"/>
    <property type="molecule type" value="Genomic_DNA"/>
</dbReference>
<organism evidence="1 2">
    <name type="scientific">Bimuria novae-zelandiae CBS 107.79</name>
    <dbReference type="NCBI Taxonomy" id="1447943"/>
    <lineage>
        <taxon>Eukaryota</taxon>
        <taxon>Fungi</taxon>
        <taxon>Dikarya</taxon>
        <taxon>Ascomycota</taxon>
        <taxon>Pezizomycotina</taxon>
        <taxon>Dothideomycetes</taxon>
        <taxon>Pleosporomycetidae</taxon>
        <taxon>Pleosporales</taxon>
        <taxon>Massarineae</taxon>
        <taxon>Didymosphaeriaceae</taxon>
        <taxon>Bimuria</taxon>
    </lineage>
</organism>
<dbReference type="AlphaFoldDB" id="A0A6A5UNK4"/>
<name>A0A6A5UNK4_9PLEO</name>
<evidence type="ECO:0000313" key="2">
    <source>
        <dbReference type="Proteomes" id="UP000800036"/>
    </source>
</evidence>